<accession>A0ABU2JX94</accession>
<evidence type="ECO:0000259" key="1">
    <source>
        <dbReference type="PROSITE" id="PS51819"/>
    </source>
</evidence>
<dbReference type="InterPro" id="IPR029068">
    <property type="entry name" value="Glyas_Bleomycin-R_OHBP_Dase"/>
</dbReference>
<sequence length="263" mass="28007">MPTYPEGVPCWADATLPDLAAGKAFYGELFGWTFDEGAAEFGHYTQAFSDGVPVAGLSPQLPGQEVPPAWVLYFASPDVSATATRIREQGGQLLAEPMEVGDLGAMLLGWDPGGVLFGVWQPGRHRGFGKVDAPGAFVWSEVVTRDPEAADAFFPKVFPFRARRMGGDEGMDYRVWNVGDQMVGGRYSPAPDEPTVAPRIDVYYAVPDCDAAVATVERLGGTVRNGPTDSPFGRMAAITDPQGASLSVIDVATTKGEPPPLEP</sequence>
<protein>
    <submittedName>
        <fullName evidence="2">VOC family protein</fullName>
    </submittedName>
</protein>
<dbReference type="SUPFAM" id="SSF54593">
    <property type="entry name" value="Glyoxalase/Bleomycin resistance protein/Dihydroxybiphenyl dioxygenase"/>
    <property type="match status" value="2"/>
</dbReference>
<dbReference type="InterPro" id="IPR052164">
    <property type="entry name" value="Anthracycline_SecMetBiosynth"/>
</dbReference>
<feature type="domain" description="VOC" evidence="1">
    <location>
        <begin position="8"/>
        <end position="122"/>
    </location>
</feature>
<dbReference type="CDD" id="cd07247">
    <property type="entry name" value="SgaA_N_like"/>
    <property type="match status" value="2"/>
</dbReference>
<proteinExistence type="predicted"/>
<dbReference type="InterPro" id="IPR037523">
    <property type="entry name" value="VOC_core"/>
</dbReference>
<organism evidence="2 3">
    <name type="scientific">Streptomyces chisholmiae</name>
    <dbReference type="NCBI Taxonomy" id="3075540"/>
    <lineage>
        <taxon>Bacteria</taxon>
        <taxon>Bacillati</taxon>
        <taxon>Actinomycetota</taxon>
        <taxon>Actinomycetes</taxon>
        <taxon>Kitasatosporales</taxon>
        <taxon>Streptomycetaceae</taxon>
        <taxon>Streptomyces</taxon>
    </lineage>
</organism>
<dbReference type="RefSeq" id="WP_311669565.1">
    <property type="nucleotide sequence ID" value="NZ_JAVREO010000017.1"/>
</dbReference>
<reference evidence="3" key="1">
    <citation type="submission" date="2023-07" db="EMBL/GenBank/DDBJ databases">
        <title>30 novel species of actinomycetes from the DSMZ collection.</title>
        <authorList>
            <person name="Nouioui I."/>
        </authorList>
    </citation>
    <scope>NUCLEOTIDE SEQUENCE [LARGE SCALE GENOMIC DNA]</scope>
    <source>
        <strain evidence="3">DSM 44915</strain>
    </source>
</reference>
<evidence type="ECO:0000313" key="2">
    <source>
        <dbReference type="EMBL" id="MDT0269482.1"/>
    </source>
</evidence>
<dbReference type="PANTHER" id="PTHR33993:SF10">
    <property type="entry name" value="CONSERVED PROTEIN"/>
    <property type="match status" value="1"/>
</dbReference>
<dbReference type="InterPro" id="IPR004360">
    <property type="entry name" value="Glyas_Fos-R_dOase_dom"/>
</dbReference>
<dbReference type="PANTHER" id="PTHR33993">
    <property type="entry name" value="GLYOXALASE-RELATED"/>
    <property type="match status" value="1"/>
</dbReference>
<name>A0ABU2JX94_9ACTN</name>
<keyword evidence="3" id="KW-1185">Reference proteome</keyword>
<dbReference type="EMBL" id="JAVREO010000017">
    <property type="protein sequence ID" value="MDT0269482.1"/>
    <property type="molecule type" value="Genomic_DNA"/>
</dbReference>
<comment type="caution">
    <text evidence="2">The sequence shown here is derived from an EMBL/GenBank/DDBJ whole genome shotgun (WGS) entry which is preliminary data.</text>
</comment>
<dbReference type="PROSITE" id="PS51819">
    <property type="entry name" value="VOC"/>
    <property type="match status" value="2"/>
</dbReference>
<dbReference type="Pfam" id="PF00903">
    <property type="entry name" value="Glyoxalase"/>
    <property type="match status" value="2"/>
</dbReference>
<evidence type="ECO:0000313" key="3">
    <source>
        <dbReference type="Proteomes" id="UP001183410"/>
    </source>
</evidence>
<dbReference type="Proteomes" id="UP001183410">
    <property type="component" value="Unassembled WGS sequence"/>
</dbReference>
<dbReference type="Gene3D" id="3.10.180.10">
    <property type="entry name" value="2,3-Dihydroxybiphenyl 1,2-Dioxygenase, domain 1"/>
    <property type="match status" value="2"/>
</dbReference>
<feature type="domain" description="VOC" evidence="1">
    <location>
        <begin position="136"/>
        <end position="251"/>
    </location>
</feature>
<gene>
    <name evidence="2" type="ORF">RM844_24685</name>
</gene>